<evidence type="ECO:0000256" key="1">
    <source>
        <dbReference type="ARBA" id="ARBA00005184"/>
    </source>
</evidence>
<evidence type="ECO:0000256" key="12">
    <source>
        <dbReference type="RuleBase" id="RU000589"/>
    </source>
</evidence>
<gene>
    <name evidence="14" type="ORF">QVD17_02730</name>
</gene>
<dbReference type="InterPro" id="IPR000070">
    <property type="entry name" value="Pectinesterase_cat"/>
</dbReference>
<evidence type="ECO:0000313" key="15">
    <source>
        <dbReference type="Proteomes" id="UP001229421"/>
    </source>
</evidence>
<comment type="similarity">
    <text evidence="3">In the C-terminal section; belongs to the pectinesterase family.</text>
</comment>
<dbReference type="FunFam" id="1.20.140.40:FF:000010">
    <property type="entry name" value="Pectinesterase"/>
    <property type="match status" value="1"/>
</dbReference>
<dbReference type="PANTHER" id="PTHR31707">
    <property type="entry name" value="PECTINESTERASE"/>
    <property type="match status" value="1"/>
</dbReference>
<dbReference type="InterPro" id="IPR035513">
    <property type="entry name" value="Invertase/methylesterase_inhib"/>
</dbReference>
<reference evidence="14" key="1">
    <citation type="journal article" date="2023" name="bioRxiv">
        <title>Improved chromosome-level genome assembly for marigold (Tagetes erecta).</title>
        <authorList>
            <person name="Jiang F."/>
            <person name="Yuan L."/>
            <person name="Wang S."/>
            <person name="Wang H."/>
            <person name="Xu D."/>
            <person name="Wang A."/>
            <person name="Fan W."/>
        </authorList>
    </citation>
    <scope>NUCLEOTIDE SEQUENCE</scope>
    <source>
        <strain evidence="14">WSJ</strain>
        <tissue evidence="14">Leaf</tissue>
    </source>
</reference>
<dbReference type="SUPFAM" id="SSF51126">
    <property type="entry name" value="Pectin lyase-like"/>
    <property type="match status" value="1"/>
</dbReference>
<dbReference type="FunFam" id="2.160.20.10:FF:000001">
    <property type="entry name" value="Pectinesterase"/>
    <property type="match status" value="1"/>
</dbReference>
<comment type="caution">
    <text evidence="14">The sequence shown here is derived from an EMBL/GenBank/DDBJ whole genome shotgun (WGS) entry which is preliminary data.</text>
</comment>
<dbReference type="Gene3D" id="2.160.20.10">
    <property type="entry name" value="Single-stranded right-handed beta-helix, Pectin lyase-like"/>
    <property type="match status" value="1"/>
</dbReference>
<keyword evidence="9" id="KW-0961">Cell wall biogenesis/degradation</keyword>
<evidence type="ECO:0000256" key="10">
    <source>
        <dbReference type="ARBA" id="ARBA00047928"/>
    </source>
</evidence>
<sequence>MPLLILFTSLLLITSFTHGASHSNIINSACINTLYPDLCYSSVDSDATLNTIQTNKDVIELTVNKTKDAIQANFHHINNLITNTANLTKRAKTALHECSDIEDHTLEQLDTVIHYLREYPNKKPLRRYADDLKTLMSTAITNKETCLDGLLYHDDVACKRLRKLIIKGQEHGRKMCSNVLAMIKHMTDTDIANNPEENSMPRRRLKGENGIMWPAWLSAGDRKLLENGVVNPDAIVSKDHCRGNFTTVSAAVEAAPSKSSKRFVIKILAGTYNEYVHVQRSKHNIVLIGDGMGKTVITGNKNVGAKDGTSTQESATVAALGEGFLARDITFVNTAGTIGEQAVALRVGSDLSAFYNCSMEGYQDTLYVQYNRQFFVNCLVTGTIDFIFGNAAVVFQSCYIVARKPNPTQQNMITAQGRTDINMPTGIVLHQCNIDAAPDLKAVQGSISTYLGRPWKKFSRTVIMRSTISDMVRKEGWSPWDGDFGLDTLYYREYQNTGPGADTSARVTWKGWGVIKDPNEAQSFTVAKFINGENWLPSTGFPFVPGL</sequence>
<keyword evidence="12" id="KW-0732">Signal</keyword>
<feature type="active site" evidence="11">
    <location>
        <position position="385"/>
    </location>
</feature>
<dbReference type="InterPro" id="IPR033131">
    <property type="entry name" value="Pectinesterase_Asp_AS"/>
</dbReference>
<dbReference type="PROSITE" id="PS00503">
    <property type="entry name" value="PECTINESTERASE_2"/>
    <property type="match status" value="1"/>
</dbReference>
<evidence type="ECO:0000259" key="13">
    <source>
        <dbReference type="SMART" id="SM00856"/>
    </source>
</evidence>
<organism evidence="14 15">
    <name type="scientific">Tagetes erecta</name>
    <name type="common">African marigold</name>
    <dbReference type="NCBI Taxonomy" id="13708"/>
    <lineage>
        <taxon>Eukaryota</taxon>
        <taxon>Viridiplantae</taxon>
        <taxon>Streptophyta</taxon>
        <taxon>Embryophyta</taxon>
        <taxon>Tracheophyta</taxon>
        <taxon>Spermatophyta</taxon>
        <taxon>Magnoliopsida</taxon>
        <taxon>eudicotyledons</taxon>
        <taxon>Gunneridae</taxon>
        <taxon>Pentapetalae</taxon>
        <taxon>asterids</taxon>
        <taxon>campanulids</taxon>
        <taxon>Asterales</taxon>
        <taxon>Asteraceae</taxon>
        <taxon>Asteroideae</taxon>
        <taxon>Heliantheae alliance</taxon>
        <taxon>Tageteae</taxon>
        <taxon>Tagetes</taxon>
    </lineage>
</organism>
<dbReference type="SMART" id="SM00856">
    <property type="entry name" value="PMEI"/>
    <property type="match status" value="1"/>
</dbReference>
<keyword evidence="5 12" id="KW-0378">Hydrolase</keyword>
<dbReference type="GO" id="GO:0004857">
    <property type="term" value="F:enzyme inhibitor activity"/>
    <property type="evidence" value="ECO:0007669"/>
    <property type="project" value="InterPro"/>
</dbReference>
<evidence type="ECO:0000256" key="2">
    <source>
        <dbReference type="ARBA" id="ARBA00006027"/>
    </source>
</evidence>
<evidence type="ECO:0000256" key="9">
    <source>
        <dbReference type="ARBA" id="ARBA00023316"/>
    </source>
</evidence>
<comment type="catalytic activity">
    <reaction evidence="10 12">
        <text>[(1-&gt;4)-alpha-D-galacturonosyl methyl ester](n) + n H2O = [(1-&gt;4)-alpha-D-galacturonosyl](n) + n methanol + n H(+)</text>
        <dbReference type="Rhea" id="RHEA:22380"/>
        <dbReference type="Rhea" id="RHEA-COMP:14570"/>
        <dbReference type="Rhea" id="RHEA-COMP:14573"/>
        <dbReference type="ChEBI" id="CHEBI:15377"/>
        <dbReference type="ChEBI" id="CHEBI:15378"/>
        <dbReference type="ChEBI" id="CHEBI:17790"/>
        <dbReference type="ChEBI" id="CHEBI:140522"/>
        <dbReference type="ChEBI" id="CHEBI:140523"/>
        <dbReference type="EC" id="3.1.1.11"/>
    </reaction>
</comment>
<evidence type="ECO:0000256" key="7">
    <source>
        <dbReference type="ARBA" id="ARBA00023157"/>
    </source>
</evidence>
<protein>
    <recommendedName>
        <fullName evidence="4 12">Pectinesterase</fullName>
        <ecNumber evidence="4 12">3.1.1.11</ecNumber>
    </recommendedName>
</protein>
<dbReference type="Pfam" id="PF01095">
    <property type="entry name" value="Pectinesterase"/>
    <property type="match status" value="1"/>
</dbReference>
<dbReference type="Proteomes" id="UP001229421">
    <property type="component" value="Unassembled WGS sequence"/>
</dbReference>
<evidence type="ECO:0000256" key="8">
    <source>
        <dbReference type="ARBA" id="ARBA00023180"/>
    </source>
</evidence>
<dbReference type="Pfam" id="PF04043">
    <property type="entry name" value="PMEI"/>
    <property type="match status" value="1"/>
</dbReference>
<name>A0AAD8LDB4_TARER</name>
<dbReference type="CDD" id="cd15798">
    <property type="entry name" value="PMEI-like_3"/>
    <property type="match status" value="1"/>
</dbReference>
<comment type="pathway">
    <text evidence="1 12">Glycan metabolism; pectin degradation; 2-dehydro-3-deoxy-D-gluconate from pectin: step 1/5.</text>
</comment>
<dbReference type="GO" id="GO:0030599">
    <property type="term" value="F:pectinesterase activity"/>
    <property type="evidence" value="ECO:0007669"/>
    <property type="project" value="UniProtKB-UniRule"/>
</dbReference>
<evidence type="ECO:0000256" key="11">
    <source>
        <dbReference type="PROSITE-ProRule" id="PRU10040"/>
    </source>
</evidence>
<accession>A0AAD8LDB4</accession>
<dbReference type="SUPFAM" id="SSF101148">
    <property type="entry name" value="Plant invertase/pectin methylesterase inhibitor"/>
    <property type="match status" value="1"/>
</dbReference>
<dbReference type="InterPro" id="IPR011050">
    <property type="entry name" value="Pectin_lyase_fold/virulence"/>
</dbReference>
<evidence type="ECO:0000256" key="4">
    <source>
        <dbReference type="ARBA" id="ARBA00013229"/>
    </source>
</evidence>
<dbReference type="InterPro" id="IPR006501">
    <property type="entry name" value="Pectinesterase_inhib_dom"/>
</dbReference>
<proteinExistence type="inferred from homology"/>
<dbReference type="AlphaFoldDB" id="A0AAD8LDB4"/>
<keyword evidence="15" id="KW-1185">Reference proteome</keyword>
<dbReference type="Gene3D" id="1.20.140.40">
    <property type="entry name" value="Invertase/pectin methylesterase inhibitor family protein"/>
    <property type="match status" value="1"/>
</dbReference>
<feature type="chain" id="PRO_5041774272" description="Pectinesterase" evidence="12">
    <location>
        <begin position="20"/>
        <end position="547"/>
    </location>
</feature>
<dbReference type="NCBIfam" id="TIGR01614">
    <property type="entry name" value="PME_inhib"/>
    <property type="match status" value="1"/>
</dbReference>
<evidence type="ECO:0000256" key="6">
    <source>
        <dbReference type="ARBA" id="ARBA00023085"/>
    </source>
</evidence>
<dbReference type="GO" id="GO:0045490">
    <property type="term" value="P:pectin catabolic process"/>
    <property type="evidence" value="ECO:0007669"/>
    <property type="project" value="UniProtKB-UniRule"/>
</dbReference>
<evidence type="ECO:0000256" key="3">
    <source>
        <dbReference type="ARBA" id="ARBA00007786"/>
    </source>
</evidence>
<dbReference type="EC" id="3.1.1.11" evidence="4 12"/>
<keyword evidence="6 12" id="KW-0063">Aspartyl esterase</keyword>
<dbReference type="GO" id="GO:0042545">
    <property type="term" value="P:cell wall modification"/>
    <property type="evidence" value="ECO:0007669"/>
    <property type="project" value="UniProtKB-UniRule"/>
</dbReference>
<evidence type="ECO:0000256" key="5">
    <source>
        <dbReference type="ARBA" id="ARBA00022801"/>
    </source>
</evidence>
<dbReference type="EMBL" id="JAUHHV010000001">
    <property type="protein sequence ID" value="KAK1436946.1"/>
    <property type="molecule type" value="Genomic_DNA"/>
</dbReference>
<keyword evidence="7" id="KW-1015">Disulfide bond</keyword>
<dbReference type="InterPro" id="IPR012334">
    <property type="entry name" value="Pectin_lyas_fold"/>
</dbReference>
<feature type="signal peptide" evidence="12">
    <location>
        <begin position="1"/>
        <end position="19"/>
    </location>
</feature>
<keyword evidence="8" id="KW-0325">Glycoprotein</keyword>
<comment type="similarity">
    <text evidence="2">In the N-terminal section; belongs to the PMEI family.</text>
</comment>
<feature type="domain" description="Pectinesterase inhibitor" evidence="13">
    <location>
        <begin position="21"/>
        <end position="182"/>
    </location>
</feature>
<evidence type="ECO:0000313" key="14">
    <source>
        <dbReference type="EMBL" id="KAK1436946.1"/>
    </source>
</evidence>